<protein>
    <recommendedName>
        <fullName evidence="2">1-phosphatidylinositol 4-kinase</fullName>
        <ecNumber evidence="2">2.7.1.67</ecNumber>
    </recommendedName>
</protein>
<dbReference type="AlphaFoldDB" id="A0A7S3JZQ5"/>
<dbReference type="PANTHER" id="PTHR10048:SF22">
    <property type="entry name" value="PHOSPHATIDYLINOSITOL 4-KINASE BETA"/>
    <property type="match status" value="1"/>
</dbReference>
<dbReference type="InterPro" id="IPR015433">
    <property type="entry name" value="PI3/4_kinase"/>
</dbReference>
<evidence type="ECO:0000259" key="6">
    <source>
        <dbReference type="PROSITE" id="PS50003"/>
    </source>
</evidence>
<organism evidence="8">
    <name type="scientific">Aureoumbra lagunensis</name>
    <dbReference type="NCBI Taxonomy" id="44058"/>
    <lineage>
        <taxon>Eukaryota</taxon>
        <taxon>Sar</taxon>
        <taxon>Stramenopiles</taxon>
        <taxon>Ochrophyta</taxon>
        <taxon>Pelagophyceae</taxon>
        <taxon>Pelagomonadales</taxon>
        <taxon>Aureoumbra</taxon>
    </lineage>
</organism>
<feature type="region of interest" description="Disordered" evidence="5">
    <location>
        <begin position="792"/>
        <end position="829"/>
    </location>
</feature>
<proteinExistence type="predicted"/>
<dbReference type="PROSITE" id="PS50290">
    <property type="entry name" value="PI3_4_KINASE_3"/>
    <property type="match status" value="1"/>
</dbReference>
<dbReference type="InterPro" id="IPR036940">
    <property type="entry name" value="PI3/4_kinase_cat_sf"/>
</dbReference>
<evidence type="ECO:0000256" key="4">
    <source>
        <dbReference type="ARBA" id="ARBA00022777"/>
    </source>
</evidence>
<reference evidence="8" key="1">
    <citation type="submission" date="2021-01" db="EMBL/GenBank/DDBJ databases">
        <authorList>
            <person name="Corre E."/>
            <person name="Pelletier E."/>
            <person name="Niang G."/>
            <person name="Scheremetjew M."/>
            <person name="Finn R."/>
            <person name="Kale V."/>
            <person name="Holt S."/>
            <person name="Cochrane G."/>
            <person name="Meng A."/>
            <person name="Brown T."/>
            <person name="Cohen L."/>
        </authorList>
    </citation>
    <scope>NUCLEOTIDE SEQUENCE</scope>
    <source>
        <strain evidence="8">CCMP1510</strain>
    </source>
</reference>
<dbReference type="GO" id="GO:0004430">
    <property type="term" value="F:1-phosphatidylinositol 4-kinase activity"/>
    <property type="evidence" value="ECO:0007669"/>
    <property type="project" value="UniProtKB-EC"/>
</dbReference>
<dbReference type="GO" id="GO:0005737">
    <property type="term" value="C:cytoplasm"/>
    <property type="evidence" value="ECO:0007669"/>
    <property type="project" value="TreeGrafter"/>
</dbReference>
<dbReference type="SMART" id="SM00146">
    <property type="entry name" value="PI3Kc"/>
    <property type="match status" value="1"/>
</dbReference>
<feature type="region of interest" description="Disordered" evidence="5">
    <location>
        <begin position="611"/>
        <end position="630"/>
    </location>
</feature>
<dbReference type="Gene3D" id="1.10.1070.11">
    <property type="entry name" value="Phosphatidylinositol 3-/4-kinase, catalytic domain"/>
    <property type="match status" value="1"/>
</dbReference>
<comment type="catalytic activity">
    <reaction evidence="1">
        <text>a 1,2-diacyl-sn-glycero-3-phospho-(1D-myo-inositol) + ATP = a 1,2-diacyl-sn-glycero-3-phospho-(1D-myo-inositol 4-phosphate) + ADP + H(+)</text>
        <dbReference type="Rhea" id="RHEA:19877"/>
        <dbReference type="ChEBI" id="CHEBI:15378"/>
        <dbReference type="ChEBI" id="CHEBI:30616"/>
        <dbReference type="ChEBI" id="CHEBI:57880"/>
        <dbReference type="ChEBI" id="CHEBI:58178"/>
        <dbReference type="ChEBI" id="CHEBI:456216"/>
        <dbReference type="EC" id="2.7.1.67"/>
    </reaction>
</comment>
<evidence type="ECO:0000256" key="5">
    <source>
        <dbReference type="SAM" id="MobiDB-lite"/>
    </source>
</evidence>
<dbReference type="InterPro" id="IPR001849">
    <property type="entry name" value="PH_domain"/>
</dbReference>
<keyword evidence="4" id="KW-0418">Kinase</keyword>
<dbReference type="InterPro" id="IPR018936">
    <property type="entry name" value="PI3/4_kinase_CS"/>
</dbReference>
<feature type="region of interest" description="Disordered" evidence="5">
    <location>
        <begin position="522"/>
        <end position="542"/>
    </location>
</feature>
<dbReference type="PROSITE" id="PS00916">
    <property type="entry name" value="PI3_4_KINASE_2"/>
    <property type="match status" value="1"/>
</dbReference>
<keyword evidence="3" id="KW-0808">Transferase</keyword>
<feature type="domain" description="PH" evidence="6">
    <location>
        <begin position="10"/>
        <end position="123"/>
    </location>
</feature>
<dbReference type="PROSITE" id="PS00915">
    <property type="entry name" value="PI3_4_KINASE_1"/>
    <property type="match status" value="1"/>
</dbReference>
<dbReference type="InterPro" id="IPR000403">
    <property type="entry name" value="PI3/4_kinase_cat_dom"/>
</dbReference>
<feature type="domain" description="PI3K/PI4K catalytic" evidence="7">
    <location>
        <begin position="950"/>
        <end position="1261"/>
    </location>
</feature>
<accession>A0A7S3JZQ5</accession>
<dbReference type="SUPFAM" id="SSF50729">
    <property type="entry name" value="PH domain-like"/>
    <property type="match status" value="1"/>
</dbReference>
<feature type="region of interest" description="Disordered" evidence="5">
    <location>
        <begin position="918"/>
        <end position="938"/>
    </location>
</feature>
<dbReference type="GO" id="GO:0016020">
    <property type="term" value="C:membrane"/>
    <property type="evidence" value="ECO:0007669"/>
    <property type="project" value="TreeGrafter"/>
</dbReference>
<dbReference type="GO" id="GO:0046854">
    <property type="term" value="P:phosphatidylinositol phosphate biosynthetic process"/>
    <property type="evidence" value="ECO:0007669"/>
    <property type="project" value="InterPro"/>
</dbReference>
<evidence type="ECO:0000313" key="8">
    <source>
        <dbReference type="EMBL" id="CAE0370417.1"/>
    </source>
</evidence>
<dbReference type="PROSITE" id="PS50003">
    <property type="entry name" value="PH_DOMAIN"/>
    <property type="match status" value="1"/>
</dbReference>
<dbReference type="Gene3D" id="3.30.1010.10">
    <property type="entry name" value="Phosphatidylinositol 3-kinase Catalytic Subunit, Chain A, domain 4"/>
    <property type="match status" value="1"/>
</dbReference>
<dbReference type="Pfam" id="PF00454">
    <property type="entry name" value="PI3_PI4_kinase"/>
    <property type="match status" value="1"/>
</dbReference>
<dbReference type="EMBL" id="HBIJ01016818">
    <property type="protein sequence ID" value="CAE0370417.1"/>
    <property type="molecule type" value="Transcribed_RNA"/>
</dbReference>
<dbReference type="FunFam" id="1.10.1070.11:FF:000016">
    <property type="entry name" value="PIK1p Phosphatidylinositol 4-kinase"/>
    <property type="match status" value="1"/>
</dbReference>
<evidence type="ECO:0000256" key="3">
    <source>
        <dbReference type="ARBA" id="ARBA00022679"/>
    </source>
</evidence>
<evidence type="ECO:0000256" key="1">
    <source>
        <dbReference type="ARBA" id="ARBA00001686"/>
    </source>
</evidence>
<evidence type="ECO:0000259" key="7">
    <source>
        <dbReference type="PROSITE" id="PS50290"/>
    </source>
</evidence>
<name>A0A7S3JZQ5_9STRA</name>
<gene>
    <name evidence="8" type="ORF">ALAG00032_LOCUS11195</name>
</gene>
<dbReference type="InterPro" id="IPR011009">
    <property type="entry name" value="Kinase-like_dom_sf"/>
</dbReference>
<sequence length="1276" mass="137881">MSDLHTPSWSGSMEGPLVKHNTSSSSAEYAKKVYCVLIGYTLFEFDSEAESRSLLWPRAEADVIGVSAAPSNSLALRSGSLNSSKGTELTFVYTTNAGERVCAMATSARECERWIVALTLGVELLLLSGLPEAAGGAGQCVAHEAPSPDSAAPICAASGTQFGYTSTRHMCAASGRAFVASQMAPYSLPLPGIGLAHAAKVSDACAQAQQLLNASRCRARLLNAVAHSAALETSLIRKYRTERKELWLRPLLGDEYEVGGLVVAGDIASSSSTKQQKVVDISIFDLASSQDAVEAAVAANAAKQRLKSLEAYHQYQNAVLLPGQHDVAALVAELHHLCALAEDCVPLSKKEMNNTSSTTQTQTQTKKVIVLEQENDDIDVPTTTKTNQEQARIKARSALVHSPTGRLAAVRDAVAYLLALKVADDDFGYREVCFRGRTLVFWLPQVAHVYYRQLPPRNAEAALRVTLLEELLLGAARRSFWFALRLAWTLAAYLEDRHGLPARRPHVLRLLVELEAAAAEAEKRSTQNSVDDDDATPPGDPWTLRPDTVAAAAMAQRGPVATEPSMFAGAVALELLPRAPAWLALELRRAAVALASAEDEALSRFSGGKEKKNFFQPRRRPPLHATASPPDDVLAREMRFVRALCDVAETMRGVELTQRPARLGVELRALPRRTPLGRAPFVGSTSNSKDNRMRLARVARVPPDEGHVFKTKARAPTLMLLETVDDDFDDIQAQTERQDSIISTDETRSLKAQMRSYLEPALEALQIEEYEAQADAAAQRRVASMPGILAAAAGDDDESDSLSMKDTSKSASRAKAKPPIGIGSSSSNLRRAASVNSGLAALPEKEVPITTTNKELSTTVNCVDASMNDDFKKYISNDEILAVASRSAARAEVARALKKKPALNLNAQRLARLDRDDSNNGITNLKEEKSKIHTNKASIQIPQRRPGFGEPWAWQRERIRKASPIGDEPSWNLVSLIVKSNDDLRQEVCALQIIAACNDAFEAAGLAGDDGGLWLRHYSIVPTGASTGIIETMADAVSLDSLKKAMNGASLATHFRDAHGEMKSAHGLTLGGSPPEASISAGVDDMNESNQDTSSDTGAEALAKARQNFISSMAAYSLVCYLLGLKDRHNGNILLDKFGHCIHIDFGFMLGQAPGGSFSLERVPFKLTTDHVDVMGGWGSEGFTDFVVLLACGFAALQAQADDICSVVEIMAKDSPFPCFRSGPAAVDKMRARLKLHLTTPEQVANHVAELVKQSFNAYGTRQYDGFQYLTNGIYS</sequence>
<dbReference type="GO" id="GO:0048015">
    <property type="term" value="P:phosphatidylinositol-mediated signaling"/>
    <property type="evidence" value="ECO:0007669"/>
    <property type="project" value="TreeGrafter"/>
</dbReference>
<dbReference type="EC" id="2.7.1.67" evidence="2"/>
<dbReference type="PANTHER" id="PTHR10048">
    <property type="entry name" value="PHOSPHATIDYLINOSITOL KINASE"/>
    <property type="match status" value="1"/>
</dbReference>
<dbReference type="SUPFAM" id="SSF56112">
    <property type="entry name" value="Protein kinase-like (PK-like)"/>
    <property type="match status" value="1"/>
</dbReference>
<evidence type="ECO:0000256" key="2">
    <source>
        <dbReference type="ARBA" id="ARBA00012169"/>
    </source>
</evidence>